<dbReference type="Pfam" id="PF00651">
    <property type="entry name" value="BTB"/>
    <property type="match status" value="1"/>
</dbReference>
<dbReference type="SUPFAM" id="SSF49599">
    <property type="entry name" value="TRAF domain-like"/>
    <property type="match status" value="1"/>
</dbReference>
<dbReference type="SMART" id="SM00225">
    <property type="entry name" value="BTB"/>
    <property type="match status" value="1"/>
</dbReference>
<comment type="pathway">
    <text evidence="1">Protein modification; protein ubiquitination.</text>
</comment>
<gene>
    <name evidence="5" type="ORF">LUZ62_016235</name>
</gene>
<feature type="domain" description="BTB" evidence="3">
    <location>
        <begin position="178"/>
        <end position="245"/>
    </location>
</feature>
<evidence type="ECO:0000259" key="4">
    <source>
        <dbReference type="PROSITE" id="PS50144"/>
    </source>
</evidence>
<dbReference type="Proteomes" id="UP001140206">
    <property type="component" value="Chromosome 1"/>
</dbReference>
<dbReference type="InterPro" id="IPR045005">
    <property type="entry name" value="BPM1-6"/>
</dbReference>
<comment type="similarity">
    <text evidence="2">Belongs to the Tdpoz family.</text>
</comment>
<evidence type="ECO:0000259" key="3">
    <source>
        <dbReference type="PROSITE" id="PS50097"/>
    </source>
</evidence>
<dbReference type="Pfam" id="PF22486">
    <property type="entry name" value="MATH_2"/>
    <property type="match status" value="1"/>
</dbReference>
<dbReference type="Pfam" id="PF24570">
    <property type="entry name" value="BACK_BPM_SPOP"/>
    <property type="match status" value="1"/>
</dbReference>
<dbReference type="InterPro" id="IPR011333">
    <property type="entry name" value="SKP1/BTB/POZ_sf"/>
</dbReference>
<dbReference type="PROSITE" id="PS50144">
    <property type="entry name" value="MATH"/>
    <property type="match status" value="1"/>
</dbReference>
<dbReference type="SUPFAM" id="SSF54695">
    <property type="entry name" value="POZ domain"/>
    <property type="match status" value="1"/>
</dbReference>
<evidence type="ECO:0000313" key="6">
    <source>
        <dbReference type="Proteomes" id="UP001140206"/>
    </source>
</evidence>
<dbReference type="InterPro" id="IPR002083">
    <property type="entry name" value="MATH/TRAF_dom"/>
</dbReference>
<sequence length="347" mass="38913">MGSSMTTSAIRAEAETGSHLFKVFGYSLTKGIGIGQFISSDVFTIGGYSWLIKFYPDGETTEAKDFMSLYLKLDSVAIDVRAKFTCTIVQQNGVHSDISAASNVQTFNNTNRFWGWHKFVERSKLEASECLKNDAFTIKCTITVLKRTLVQRTTQGVPIPPSNLNERLVRLLESEAGADVTFVVKGERFKAHRFMLAAQSAVFNAELFGCMREKWADTITVDDIEPPVFKSMLFFIYSDSLPDLEGKSDDNNGEEQDLRLMAQHLLVAADRYDLERLKLMCEDFLCKNLDVSMVVSTLILAEKHNCNQLKAECLRFLASPEFLEVAASSDGVHQLLKAKLCFPVWTC</sequence>
<dbReference type="Gene3D" id="3.30.710.10">
    <property type="entry name" value="Potassium Channel Kv1.1, Chain A"/>
    <property type="match status" value="1"/>
</dbReference>
<proteinExistence type="inferred from homology"/>
<name>A0AAV8GFC8_9POAL</name>
<evidence type="ECO:0000256" key="1">
    <source>
        <dbReference type="ARBA" id="ARBA00004906"/>
    </source>
</evidence>
<comment type="caution">
    <text evidence="5">The sequence shown here is derived from an EMBL/GenBank/DDBJ whole genome shotgun (WGS) entry which is preliminary data.</text>
</comment>
<dbReference type="EMBL" id="JAMFTS010000001">
    <property type="protein sequence ID" value="KAJ4803669.1"/>
    <property type="molecule type" value="Genomic_DNA"/>
</dbReference>
<dbReference type="InterPro" id="IPR000210">
    <property type="entry name" value="BTB/POZ_dom"/>
</dbReference>
<dbReference type="InterPro" id="IPR056423">
    <property type="entry name" value="BACK_BPM_SPOP"/>
</dbReference>
<dbReference type="PANTHER" id="PTHR26379">
    <property type="entry name" value="BTB/POZ AND MATH DOMAIN-CONTAINING PROTEIN 1"/>
    <property type="match status" value="1"/>
</dbReference>
<dbReference type="PANTHER" id="PTHR26379:SF187">
    <property type="entry name" value="OS07G0655300 PROTEIN"/>
    <property type="match status" value="1"/>
</dbReference>
<dbReference type="PROSITE" id="PS50097">
    <property type="entry name" value="BTB"/>
    <property type="match status" value="1"/>
</dbReference>
<dbReference type="CDD" id="cd18280">
    <property type="entry name" value="BTB_POZ_BPM_plant"/>
    <property type="match status" value="1"/>
</dbReference>
<dbReference type="InterPro" id="IPR008974">
    <property type="entry name" value="TRAF-like"/>
</dbReference>
<dbReference type="Gene3D" id="2.60.210.10">
    <property type="entry name" value="Apoptosis, Tumor Necrosis Factor Receptor Associated Protein 2, Chain A"/>
    <property type="match status" value="1"/>
</dbReference>
<dbReference type="AlphaFoldDB" id="A0AAV8GFC8"/>
<organism evidence="5 6">
    <name type="scientific">Rhynchospora pubera</name>
    <dbReference type="NCBI Taxonomy" id="906938"/>
    <lineage>
        <taxon>Eukaryota</taxon>
        <taxon>Viridiplantae</taxon>
        <taxon>Streptophyta</taxon>
        <taxon>Embryophyta</taxon>
        <taxon>Tracheophyta</taxon>
        <taxon>Spermatophyta</taxon>
        <taxon>Magnoliopsida</taxon>
        <taxon>Liliopsida</taxon>
        <taxon>Poales</taxon>
        <taxon>Cyperaceae</taxon>
        <taxon>Cyperoideae</taxon>
        <taxon>Rhynchosporeae</taxon>
        <taxon>Rhynchospora</taxon>
    </lineage>
</organism>
<evidence type="ECO:0000256" key="2">
    <source>
        <dbReference type="ARBA" id="ARBA00010846"/>
    </source>
</evidence>
<dbReference type="SMART" id="SM00061">
    <property type="entry name" value="MATH"/>
    <property type="match status" value="1"/>
</dbReference>
<dbReference type="GO" id="GO:0016567">
    <property type="term" value="P:protein ubiquitination"/>
    <property type="evidence" value="ECO:0007669"/>
    <property type="project" value="InterPro"/>
</dbReference>
<evidence type="ECO:0000313" key="5">
    <source>
        <dbReference type="EMBL" id="KAJ4803669.1"/>
    </source>
</evidence>
<dbReference type="CDD" id="cd00121">
    <property type="entry name" value="MATH"/>
    <property type="match status" value="1"/>
</dbReference>
<accession>A0AAV8GFC8</accession>
<reference evidence="5" key="1">
    <citation type="submission" date="2022-08" db="EMBL/GenBank/DDBJ databases">
        <authorList>
            <person name="Marques A."/>
        </authorList>
    </citation>
    <scope>NUCLEOTIDE SEQUENCE</scope>
    <source>
        <strain evidence="5">RhyPub2mFocal</strain>
        <tissue evidence="5">Leaves</tissue>
    </source>
</reference>
<protein>
    <submittedName>
        <fullName evidence="5">BTB/POZ and MATH domain-containing protein 2</fullName>
    </submittedName>
</protein>
<feature type="domain" description="MATH" evidence="4">
    <location>
        <begin position="16"/>
        <end position="142"/>
    </location>
</feature>
<keyword evidence="6" id="KW-1185">Reference proteome</keyword>